<dbReference type="AlphaFoldDB" id="A0AAN9KI17"/>
<dbReference type="EMBL" id="JAYKXN010000001">
    <property type="protein sequence ID" value="KAK7317251.1"/>
    <property type="molecule type" value="Genomic_DNA"/>
</dbReference>
<evidence type="ECO:0000313" key="1">
    <source>
        <dbReference type="EMBL" id="KAK7317251.1"/>
    </source>
</evidence>
<name>A0AAN9KI17_CLITE</name>
<gene>
    <name evidence="1" type="ORF">RJT34_01316</name>
</gene>
<accession>A0AAN9KI17</accession>
<evidence type="ECO:0000313" key="2">
    <source>
        <dbReference type="Proteomes" id="UP001359559"/>
    </source>
</evidence>
<proteinExistence type="predicted"/>
<organism evidence="1 2">
    <name type="scientific">Clitoria ternatea</name>
    <name type="common">Butterfly pea</name>
    <dbReference type="NCBI Taxonomy" id="43366"/>
    <lineage>
        <taxon>Eukaryota</taxon>
        <taxon>Viridiplantae</taxon>
        <taxon>Streptophyta</taxon>
        <taxon>Embryophyta</taxon>
        <taxon>Tracheophyta</taxon>
        <taxon>Spermatophyta</taxon>
        <taxon>Magnoliopsida</taxon>
        <taxon>eudicotyledons</taxon>
        <taxon>Gunneridae</taxon>
        <taxon>Pentapetalae</taxon>
        <taxon>rosids</taxon>
        <taxon>fabids</taxon>
        <taxon>Fabales</taxon>
        <taxon>Fabaceae</taxon>
        <taxon>Papilionoideae</taxon>
        <taxon>50 kb inversion clade</taxon>
        <taxon>NPAAA clade</taxon>
        <taxon>indigoferoid/millettioid clade</taxon>
        <taxon>Phaseoleae</taxon>
        <taxon>Clitoria</taxon>
    </lineage>
</organism>
<reference evidence="1 2" key="1">
    <citation type="submission" date="2024-01" db="EMBL/GenBank/DDBJ databases">
        <title>The genomes of 5 underutilized Papilionoideae crops provide insights into root nodulation and disease resistance.</title>
        <authorList>
            <person name="Yuan L."/>
        </authorList>
    </citation>
    <scope>NUCLEOTIDE SEQUENCE [LARGE SCALE GENOMIC DNA]</scope>
    <source>
        <strain evidence="1">LY-2023</strain>
        <tissue evidence="1">Leaf</tissue>
    </source>
</reference>
<keyword evidence="2" id="KW-1185">Reference proteome</keyword>
<protein>
    <submittedName>
        <fullName evidence="1">Uncharacterized protein</fullName>
    </submittedName>
</protein>
<dbReference type="Proteomes" id="UP001359559">
    <property type="component" value="Unassembled WGS sequence"/>
</dbReference>
<comment type="caution">
    <text evidence="1">The sequence shown here is derived from an EMBL/GenBank/DDBJ whole genome shotgun (WGS) entry which is preliminary data.</text>
</comment>
<sequence>MYKHFRITVFSYGIGEWNFLCFACFGSMWKNQSILGIVFHLSESEHDKRYLLFSKDEEEKMSRTTEYGPHHRDAKVVDTLVQVIYLLRLAMLNHH</sequence>